<reference evidence="9 10" key="1">
    <citation type="submission" date="2020-06" db="EMBL/GenBank/DDBJ databases">
        <title>Pseudomonas eucalypticola sp. nov., an endophyte of Eucalyptus dunnii leaves with biocontrol ability of eucalyptus leaf blight.</title>
        <authorList>
            <person name="Liu Y."/>
            <person name="Song Z."/>
            <person name="Zeng H."/>
            <person name="Lu M."/>
            <person name="Wang X."/>
            <person name="Lian X."/>
            <person name="Zhang Q."/>
        </authorList>
    </citation>
    <scope>NUCLEOTIDE SEQUENCE [LARGE SCALE GENOMIC DNA]</scope>
    <source>
        <strain evidence="9 10">NP-1</strain>
    </source>
</reference>
<dbReference type="KEGG" id="pez:HWQ56_15860"/>
<dbReference type="RefSeq" id="WP_176571106.1">
    <property type="nucleotide sequence ID" value="NZ_CP056030.1"/>
</dbReference>
<dbReference type="Proteomes" id="UP000509568">
    <property type="component" value="Chromosome"/>
</dbReference>
<dbReference type="PANTHER" id="PTHR43540:SF3">
    <property type="entry name" value="ENTEROBACTIN SYNTHASE COMPONENT B"/>
    <property type="match status" value="1"/>
</dbReference>
<dbReference type="Pfam" id="PF00857">
    <property type="entry name" value="Isochorismatase"/>
    <property type="match status" value="1"/>
</dbReference>
<accession>A0A7D5H125</accession>
<evidence type="ECO:0000256" key="3">
    <source>
        <dbReference type="ARBA" id="ARBA00022450"/>
    </source>
</evidence>
<evidence type="ECO:0000259" key="8">
    <source>
        <dbReference type="PROSITE" id="PS50075"/>
    </source>
</evidence>
<comment type="catalytic activity">
    <reaction evidence="6">
        <text>isochorismate + H2O = (2S,3S)-2,3-dihydroxy-2,3-dihydrobenzoate + pyruvate</text>
        <dbReference type="Rhea" id="RHEA:11112"/>
        <dbReference type="ChEBI" id="CHEBI:15361"/>
        <dbReference type="ChEBI" id="CHEBI:15377"/>
        <dbReference type="ChEBI" id="CHEBI:29780"/>
        <dbReference type="ChEBI" id="CHEBI:58764"/>
        <dbReference type="EC" id="3.3.2.1"/>
    </reaction>
</comment>
<dbReference type="AlphaFoldDB" id="A0A7D5H125"/>
<feature type="modified residue" description="O-(pantetheine 4'-phosphoryl)serine" evidence="7">
    <location>
        <position position="249"/>
    </location>
</feature>
<comment type="pathway">
    <text evidence="1">Siderophore biosynthesis.</text>
</comment>
<dbReference type="EMBL" id="CP056030">
    <property type="protein sequence ID" value="QKZ05185.1"/>
    <property type="molecule type" value="Genomic_DNA"/>
</dbReference>
<proteinExistence type="predicted"/>
<protein>
    <recommendedName>
        <fullName evidence="2">isochorismatase</fullName>
        <ecNumber evidence="2">3.3.2.1</ecNumber>
    </recommendedName>
</protein>
<dbReference type="GO" id="GO:0008908">
    <property type="term" value="F:isochorismatase activity"/>
    <property type="evidence" value="ECO:0007669"/>
    <property type="project" value="UniProtKB-EC"/>
</dbReference>
<dbReference type="SUPFAM" id="SSF52499">
    <property type="entry name" value="Isochorismatase-like hydrolases"/>
    <property type="match status" value="1"/>
</dbReference>
<dbReference type="InterPro" id="IPR000868">
    <property type="entry name" value="Isochorismatase-like_dom"/>
</dbReference>
<dbReference type="InterPro" id="IPR036380">
    <property type="entry name" value="Isochorismatase-like_sf"/>
</dbReference>
<keyword evidence="5" id="KW-0378">Hydrolase</keyword>
<dbReference type="SUPFAM" id="SSF47336">
    <property type="entry name" value="ACP-like"/>
    <property type="match status" value="1"/>
</dbReference>
<dbReference type="Gene3D" id="3.40.50.850">
    <property type="entry name" value="Isochorismatase-like"/>
    <property type="match status" value="1"/>
</dbReference>
<keyword evidence="3 7" id="KW-0596">Phosphopantetheine</keyword>
<dbReference type="PANTHER" id="PTHR43540">
    <property type="entry name" value="PEROXYUREIDOACRYLATE/UREIDOACRYLATE AMIDOHYDROLASE-RELATED"/>
    <property type="match status" value="1"/>
</dbReference>
<dbReference type="InterPro" id="IPR050272">
    <property type="entry name" value="Isochorismatase-like_hydrls"/>
</dbReference>
<gene>
    <name evidence="9" type="ORF">HWQ56_15860</name>
</gene>
<dbReference type="PRINTS" id="PR01398">
    <property type="entry name" value="ISCHRISMTASE"/>
</dbReference>
<evidence type="ECO:0000256" key="1">
    <source>
        <dbReference type="ARBA" id="ARBA00004924"/>
    </source>
</evidence>
<dbReference type="Pfam" id="PF00550">
    <property type="entry name" value="PP-binding"/>
    <property type="match status" value="1"/>
</dbReference>
<dbReference type="FunFam" id="3.40.50.850:FF:000002">
    <property type="entry name" value="Vibriobactin-specific isochorismatase"/>
    <property type="match status" value="1"/>
</dbReference>
<name>A0A7D5H125_9PSED</name>
<evidence type="ECO:0000256" key="2">
    <source>
        <dbReference type="ARBA" id="ARBA00012100"/>
    </source>
</evidence>
<keyword evidence="4 7" id="KW-0597">Phosphoprotein</keyword>
<keyword evidence="10" id="KW-1185">Reference proteome</keyword>
<dbReference type="CDD" id="cd01013">
    <property type="entry name" value="isochorismatase"/>
    <property type="match status" value="1"/>
</dbReference>
<evidence type="ECO:0000313" key="10">
    <source>
        <dbReference type="Proteomes" id="UP000509568"/>
    </source>
</evidence>
<dbReference type="EC" id="3.3.2.1" evidence="2"/>
<comment type="cofactor">
    <cofactor evidence="7">
        <name>pantetheine 4'-phosphate</name>
        <dbReference type="ChEBI" id="CHEBI:47942"/>
    </cofactor>
    <text evidence="7">Binds 1 phosphopantetheine covalently.</text>
</comment>
<dbReference type="PIRSF" id="PIRSF001111">
    <property type="entry name" value="Isochorismatase"/>
    <property type="match status" value="1"/>
</dbReference>
<dbReference type="Gene3D" id="1.10.1200.10">
    <property type="entry name" value="ACP-like"/>
    <property type="match status" value="1"/>
</dbReference>
<dbReference type="PROSITE" id="PS50075">
    <property type="entry name" value="CARRIER"/>
    <property type="match status" value="1"/>
</dbReference>
<feature type="domain" description="Carrier" evidence="8">
    <location>
        <begin position="212"/>
        <end position="288"/>
    </location>
</feature>
<evidence type="ECO:0000256" key="4">
    <source>
        <dbReference type="ARBA" id="ARBA00022553"/>
    </source>
</evidence>
<evidence type="ECO:0000256" key="6">
    <source>
        <dbReference type="ARBA" id="ARBA00048590"/>
    </source>
</evidence>
<sequence>MAIPKLASYPMPTPDSFPANKVSWRLDPSRAVLLIHDMQEYFLDFYGEGSPLVKQLVDNIVALRAWCHAHGVPVVYTAQPSEQSPEDRALLNDMWGPGLTSASRQVQQVVAPLRPEPQDTVLVKWRYSAFIRSPLEQMIKEGGRDQLIVCGVYAHIGCMVSATEAFMRDIQPFFVGDALADFSEEEHRMALRYVATRSGYVIANQAIIGASAKAPLDLPWLLAQVQPFLDADDGEPEPDDNLMDFGLDSVQVMTLIGNWQREGLDVSFADLAAKPTLAGWLAVLSSKR</sequence>
<dbReference type="InterPro" id="IPR009081">
    <property type="entry name" value="PP-bd_ACP"/>
</dbReference>
<dbReference type="InterPro" id="IPR036736">
    <property type="entry name" value="ACP-like_sf"/>
</dbReference>
<evidence type="ECO:0000313" key="9">
    <source>
        <dbReference type="EMBL" id="QKZ05185.1"/>
    </source>
</evidence>
<dbReference type="InterPro" id="IPR016291">
    <property type="entry name" value="Isochorismatase"/>
</dbReference>
<evidence type="ECO:0000256" key="5">
    <source>
        <dbReference type="ARBA" id="ARBA00022801"/>
    </source>
</evidence>
<evidence type="ECO:0000256" key="7">
    <source>
        <dbReference type="PIRSR" id="PIRSR001111-50"/>
    </source>
</evidence>
<organism evidence="9 10">
    <name type="scientific">Pseudomonas eucalypticola</name>
    <dbReference type="NCBI Taxonomy" id="2599595"/>
    <lineage>
        <taxon>Bacteria</taxon>
        <taxon>Pseudomonadati</taxon>
        <taxon>Pseudomonadota</taxon>
        <taxon>Gammaproteobacteria</taxon>
        <taxon>Pseudomonadales</taxon>
        <taxon>Pseudomonadaceae</taxon>
        <taxon>Pseudomonas</taxon>
    </lineage>
</organism>